<protein>
    <recommendedName>
        <fullName evidence="1">Flp pilus assembly protein RcpC/CpaB domain-containing protein</fullName>
    </recommendedName>
</protein>
<feature type="domain" description="Flp pilus assembly protein RcpC/CpaB" evidence="1">
    <location>
        <begin position="114"/>
        <end position="229"/>
    </location>
</feature>
<dbReference type="InterPro" id="IPR017592">
    <property type="entry name" value="Pilus_assmbl_Flp-typ_CpaB"/>
</dbReference>
<proteinExistence type="predicted"/>
<name>A0ABM9A5D2_9VIBR</name>
<dbReference type="EMBL" id="CAKLDM010000002">
    <property type="protein sequence ID" value="CAH0540337.1"/>
    <property type="molecule type" value="Genomic_DNA"/>
</dbReference>
<gene>
    <name evidence="2" type="ORF">VMF7928_02782</name>
</gene>
<evidence type="ECO:0000313" key="2">
    <source>
        <dbReference type="EMBL" id="CAH0540337.1"/>
    </source>
</evidence>
<sequence>MKTKVIILLAVIFILIGLYGLSVSLSKPSGNTVQKVAKPKILVWRLKEDVEPGKIINHRMLAVERLSEAEANQLGFTKDVNLDWQQGAVFRNKLIKGSYLSKHDLIQPNQSGYVEYVISENRIPYPIKVDQDSVLGGVINHGTLIDVLAMVGANKSMPSDLRNRSVKRPIYIKPVITGVKVLQIRSPKADSQTKPIFEKSSKEKVTLILELTRKEAVTLTVAENIADIEVHKSIGKYDTSDLQADSGDILQGFKSVTEYRATETLIR</sequence>
<evidence type="ECO:0000259" key="1">
    <source>
        <dbReference type="Pfam" id="PF16976"/>
    </source>
</evidence>
<accession>A0ABM9A5D2</accession>
<evidence type="ECO:0000313" key="3">
    <source>
        <dbReference type="Proteomes" id="UP000838748"/>
    </source>
</evidence>
<keyword evidence="3" id="KW-1185">Reference proteome</keyword>
<dbReference type="NCBIfam" id="TIGR03177">
    <property type="entry name" value="pilus_cpaB"/>
    <property type="match status" value="1"/>
</dbReference>
<reference evidence="2" key="1">
    <citation type="submission" date="2021-11" db="EMBL/GenBank/DDBJ databases">
        <authorList>
            <person name="Rodrigo-Torres L."/>
            <person name="Arahal R. D."/>
            <person name="Lucena T."/>
        </authorList>
    </citation>
    <scope>NUCLEOTIDE SEQUENCE</scope>
    <source>
        <strain evidence="2">CECT 7928</strain>
    </source>
</reference>
<dbReference type="Pfam" id="PF16976">
    <property type="entry name" value="RcpC"/>
    <property type="match status" value="1"/>
</dbReference>
<dbReference type="RefSeq" id="WP_237362320.1">
    <property type="nucleotide sequence ID" value="NZ_CAKLDM010000002.1"/>
</dbReference>
<comment type="caution">
    <text evidence="2">The sequence shown here is derived from an EMBL/GenBank/DDBJ whole genome shotgun (WGS) entry which is preliminary data.</text>
</comment>
<dbReference type="Proteomes" id="UP000838748">
    <property type="component" value="Unassembled WGS sequence"/>
</dbReference>
<dbReference type="InterPro" id="IPR031571">
    <property type="entry name" value="RcpC_dom"/>
</dbReference>
<organism evidence="2 3">
    <name type="scientific">Vibrio marisflavi CECT 7928</name>
    <dbReference type="NCBI Taxonomy" id="634439"/>
    <lineage>
        <taxon>Bacteria</taxon>
        <taxon>Pseudomonadati</taxon>
        <taxon>Pseudomonadota</taxon>
        <taxon>Gammaproteobacteria</taxon>
        <taxon>Vibrionales</taxon>
        <taxon>Vibrionaceae</taxon>
        <taxon>Vibrio</taxon>
    </lineage>
</organism>